<feature type="compositionally biased region" description="Basic and acidic residues" evidence="1">
    <location>
        <begin position="81"/>
        <end position="99"/>
    </location>
</feature>
<organism evidence="2 3">
    <name type="scientific">Cephalotrichum gorgonifer</name>
    <dbReference type="NCBI Taxonomy" id="2041049"/>
    <lineage>
        <taxon>Eukaryota</taxon>
        <taxon>Fungi</taxon>
        <taxon>Dikarya</taxon>
        <taxon>Ascomycota</taxon>
        <taxon>Pezizomycotina</taxon>
        <taxon>Sordariomycetes</taxon>
        <taxon>Hypocreomycetidae</taxon>
        <taxon>Microascales</taxon>
        <taxon>Microascaceae</taxon>
        <taxon>Cephalotrichum</taxon>
    </lineage>
</organism>
<name>A0AAE8MU09_9PEZI</name>
<evidence type="ECO:0000256" key="1">
    <source>
        <dbReference type="SAM" id="MobiDB-lite"/>
    </source>
</evidence>
<evidence type="ECO:0000313" key="3">
    <source>
        <dbReference type="Proteomes" id="UP001187682"/>
    </source>
</evidence>
<proteinExistence type="predicted"/>
<feature type="compositionally biased region" description="Basic and acidic residues" evidence="1">
    <location>
        <begin position="223"/>
        <end position="246"/>
    </location>
</feature>
<feature type="region of interest" description="Disordered" evidence="1">
    <location>
        <begin position="1"/>
        <end position="111"/>
    </location>
</feature>
<feature type="compositionally biased region" description="Basic and acidic residues" evidence="1">
    <location>
        <begin position="168"/>
        <end position="185"/>
    </location>
</feature>
<keyword evidence="3" id="KW-1185">Reference proteome</keyword>
<evidence type="ECO:0000313" key="2">
    <source>
        <dbReference type="EMBL" id="SPN98884.1"/>
    </source>
</evidence>
<accession>A0AAE8MU09</accession>
<dbReference type="Proteomes" id="UP001187682">
    <property type="component" value="Unassembled WGS sequence"/>
</dbReference>
<comment type="caution">
    <text evidence="2">The sequence shown here is derived from an EMBL/GenBank/DDBJ whole genome shotgun (WGS) entry which is preliminary data.</text>
</comment>
<feature type="region of interest" description="Disordered" evidence="1">
    <location>
        <begin position="168"/>
        <end position="267"/>
    </location>
</feature>
<dbReference type="EMBL" id="ONZQ02000002">
    <property type="protein sequence ID" value="SPN98884.1"/>
    <property type="molecule type" value="Genomic_DNA"/>
</dbReference>
<protein>
    <submittedName>
        <fullName evidence="2">Uncharacterized protein</fullName>
    </submittedName>
</protein>
<sequence length="267" mass="30052">MPHKHTRKATDAKDYDLPPTKIARPLPVVSNKKRAEGAKTEYVASRGGKRKRGRDNDDTPRAFKRLMAFTPGQKISGLDDGVDKKSKAKKQKETTKPEEENIPVPSIRPGESLSDFAARVDATIPVAGLINKTARGGKDPLGLKVYRTRKEKKMHKLYDQWRAEERKIQEQKEEQYEEAAARELEDGWTGADGTKGANEWDLPPKEEGKKNKKKKKQKRGGKGAKDKEEDPWEELRRKRGEGKVKFGEVANAPPSLQKVAAKLPTHE</sequence>
<gene>
    <name evidence="2" type="ORF">DNG_01924</name>
</gene>
<dbReference type="PANTHER" id="PTHR40644:SF1">
    <property type="entry name" value="UPF0653 PROTEIN C607.02C"/>
    <property type="match status" value="1"/>
</dbReference>
<reference evidence="2" key="1">
    <citation type="submission" date="2018-03" db="EMBL/GenBank/DDBJ databases">
        <authorList>
            <person name="Guldener U."/>
        </authorList>
    </citation>
    <scope>NUCLEOTIDE SEQUENCE</scope>
</reference>
<feature type="compositionally biased region" description="Basic residues" evidence="1">
    <location>
        <begin position="210"/>
        <end position="222"/>
    </location>
</feature>
<dbReference type="PANTHER" id="PTHR40644">
    <property type="entry name" value="UPF0653 PROTEIN C607.02C"/>
    <property type="match status" value="1"/>
</dbReference>
<dbReference type="AlphaFoldDB" id="A0AAE8MU09"/>